<dbReference type="Proteomes" id="UP001499959">
    <property type="component" value="Unassembled WGS sequence"/>
</dbReference>
<name>A0ABP9BHZ7_9GAMM</name>
<organism evidence="1 2">
    <name type="scientific">Lysobacter hankyongensis</name>
    <dbReference type="NCBI Taxonomy" id="1176535"/>
    <lineage>
        <taxon>Bacteria</taxon>
        <taxon>Pseudomonadati</taxon>
        <taxon>Pseudomonadota</taxon>
        <taxon>Gammaproteobacteria</taxon>
        <taxon>Lysobacterales</taxon>
        <taxon>Lysobacteraceae</taxon>
        <taxon>Lysobacter</taxon>
    </lineage>
</organism>
<keyword evidence="2" id="KW-1185">Reference proteome</keyword>
<proteinExistence type="predicted"/>
<protein>
    <submittedName>
        <fullName evidence="1">Uncharacterized protein</fullName>
    </submittedName>
</protein>
<dbReference type="EMBL" id="BAABJE010000010">
    <property type="protein sequence ID" value="GAA4794638.1"/>
    <property type="molecule type" value="Genomic_DNA"/>
</dbReference>
<accession>A0ABP9BHZ7</accession>
<evidence type="ECO:0000313" key="1">
    <source>
        <dbReference type="EMBL" id="GAA4794638.1"/>
    </source>
</evidence>
<gene>
    <name evidence="1" type="ORF">GCM10023307_20340</name>
</gene>
<evidence type="ECO:0000313" key="2">
    <source>
        <dbReference type="Proteomes" id="UP001499959"/>
    </source>
</evidence>
<comment type="caution">
    <text evidence="1">The sequence shown here is derived from an EMBL/GenBank/DDBJ whole genome shotgun (WGS) entry which is preliminary data.</text>
</comment>
<sequence>MIRLRCVRPTQAWIALLFALLISMTNVEGAMAGESVERRYAEGQVWTFRARAGEEGATLLINRIEQDPRLGEIYHISVFGVRLDNPRAPGGVTTDLAHFPVSRATLDKSCLELQGVREPNPEYLRGYGEWREVFDAGRAGVFDIPVADIVGIVQSAIAKRTAQ</sequence>
<reference evidence="2" key="1">
    <citation type="journal article" date="2019" name="Int. J. Syst. Evol. Microbiol.">
        <title>The Global Catalogue of Microorganisms (GCM) 10K type strain sequencing project: providing services to taxonomists for standard genome sequencing and annotation.</title>
        <authorList>
            <consortium name="The Broad Institute Genomics Platform"/>
            <consortium name="The Broad Institute Genome Sequencing Center for Infectious Disease"/>
            <person name="Wu L."/>
            <person name="Ma J."/>
        </authorList>
    </citation>
    <scope>NUCLEOTIDE SEQUENCE [LARGE SCALE GENOMIC DNA]</scope>
    <source>
        <strain evidence="2">JCM 18204</strain>
    </source>
</reference>